<gene>
    <name evidence="1" type="ORF">G6011_06603</name>
</gene>
<evidence type="ECO:0000313" key="1">
    <source>
        <dbReference type="EMBL" id="KAG9189735.1"/>
    </source>
</evidence>
<evidence type="ECO:0000313" key="2">
    <source>
        <dbReference type="Proteomes" id="UP001199106"/>
    </source>
</evidence>
<accession>A0AAD4I5M0</accession>
<reference evidence="1" key="1">
    <citation type="submission" date="2021-07" db="EMBL/GenBank/DDBJ databases">
        <title>Genome Resource of American Ginseng Black Spot Pathogen Alternaria panax.</title>
        <authorList>
            <person name="Qiu C."/>
            <person name="Wang W."/>
            <person name="Liu Z."/>
        </authorList>
    </citation>
    <scope>NUCLEOTIDE SEQUENCE</scope>
    <source>
        <strain evidence="1">BNCC115425</strain>
    </source>
</reference>
<proteinExistence type="predicted"/>
<keyword evidence="2" id="KW-1185">Reference proteome</keyword>
<organism evidence="1 2">
    <name type="scientific">Alternaria panax</name>
    <dbReference type="NCBI Taxonomy" id="48097"/>
    <lineage>
        <taxon>Eukaryota</taxon>
        <taxon>Fungi</taxon>
        <taxon>Dikarya</taxon>
        <taxon>Ascomycota</taxon>
        <taxon>Pezizomycotina</taxon>
        <taxon>Dothideomycetes</taxon>
        <taxon>Pleosporomycetidae</taxon>
        <taxon>Pleosporales</taxon>
        <taxon>Pleosporineae</taxon>
        <taxon>Pleosporaceae</taxon>
        <taxon>Alternaria</taxon>
        <taxon>Alternaria sect. Panax</taxon>
    </lineage>
</organism>
<protein>
    <submittedName>
        <fullName evidence="1">Uncharacterized protein</fullName>
    </submittedName>
</protein>
<dbReference type="AlphaFoldDB" id="A0AAD4I5M0"/>
<sequence length="135" mass="15428">MGRGLATEEQPIDEIRPTHNRTVGLRKYMGLLSERPQSQLHERLAQGIAHSQQLHLRPRCGHQETIEIDMCHRLHDNGEETPVARCDAVSDLPPRPKNEVEHLSWRIGKSNGDRGDMAGPVIDRGVATRKTRYRW</sequence>
<dbReference type="EMBL" id="JAANER010000005">
    <property type="protein sequence ID" value="KAG9189735.1"/>
    <property type="molecule type" value="Genomic_DNA"/>
</dbReference>
<name>A0AAD4I5M0_9PLEO</name>
<dbReference type="Proteomes" id="UP001199106">
    <property type="component" value="Unassembled WGS sequence"/>
</dbReference>
<comment type="caution">
    <text evidence="1">The sequence shown here is derived from an EMBL/GenBank/DDBJ whole genome shotgun (WGS) entry which is preliminary data.</text>
</comment>